<keyword evidence="9 12" id="KW-0472">Membrane</keyword>
<dbReference type="InterPro" id="IPR038377">
    <property type="entry name" value="Na/Glc_symporter_sf"/>
</dbReference>
<protein>
    <recommendedName>
        <fullName evidence="15">Sodium-coupled monocarboxylate transporter 1</fullName>
    </recommendedName>
</protein>
<keyword evidence="4" id="KW-1003">Cell membrane</keyword>
<evidence type="ECO:0000256" key="7">
    <source>
        <dbReference type="ARBA" id="ARBA00023053"/>
    </source>
</evidence>
<dbReference type="CDD" id="cd11492">
    <property type="entry name" value="SLC5sbd_NIS-SMVT"/>
    <property type="match status" value="1"/>
</dbReference>
<evidence type="ECO:0000256" key="1">
    <source>
        <dbReference type="ARBA" id="ARBA00004651"/>
    </source>
</evidence>
<name>A0A7R9A699_9CRUS</name>
<feature type="transmembrane region" description="Helical" evidence="12">
    <location>
        <begin position="82"/>
        <end position="105"/>
    </location>
</feature>
<dbReference type="GO" id="GO:0005886">
    <property type="term" value="C:plasma membrane"/>
    <property type="evidence" value="ECO:0007669"/>
    <property type="project" value="UniProtKB-SubCell"/>
</dbReference>
<feature type="transmembrane region" description="Helical" evidence="12">
    <location>
        <begin position="245"/>
        <end position="263"/>
    </location>
</feature>
<comment type="similarity">
    <text evidence="2 11">Belongs to the sodium:solute symporter (SSF) (TC 2.A.21) family.</text>
</comment>
<keyword evidence="10" id="KW-0739">Sodium transport</keyword>
<evidence type="ECO:0000313" key="13">
    <source>
        <dbReference type="EMBL" id="CAD7244438.1"/>
    </source>
</evidence>
<comment type="subcellular location">
    <subcellularLocation>
        <location evidence="1">Cell membrane</location>
        <topology evidence="1">Multi-pass membrane protein</topology>
    </subcellularLocation>
</comment>
<evidence type="ECO:0000256" key="3">
    <source>
        <dbReference type="ARBA" id="ARBA00022448"/>
    </source>
</evidence>
<reference evidence="13" key="1">
    <citation type="submission" date="2020-11" db="EMBL/GenBank/DDBJ databases">
        <authorList>
            <person name="Tran Van P."/>
        </authorList>
    </citation>
    <scope>NUCLEOTIDE SEQUENCE</scope>
</reference>
<organism evidence="13">
    <name type="scientific">Darwinula stevensoni</name>
    <dbReference type="NCBI Taxonomy" id="69355"/>
    <lineage>
        <taxon>Eukaryota</taxon>
        <taxon>Metazoa</taxon>
        <taxon>Ecdysozoa</taxon>
        <taxon>Arthropoda</taxon>
        <taxon>Crustacea</taxon>
        <taxon>Oligostraca</taxon>
        <taxon>Ostracoda</taxon>
        <taxon>Podocopa</taxon>
        <taxon>Podocopida</taxon>
        <taxon>Darwinulocopina</taxon>
        <taxon>Darwinuloidea</taxon>
        <taxon>Darwinulidae</taxon>
        <taxon>Darwinula</taxon>
    </lineage>
</organism>
<feature type="transmembrane region" description="Helical" evidence="12">
    <location>
        <begin position="498"/>
        <end position="520"/>
    </location>
</feature>
<accession>A0A7R9A699</accession>
<feature type="transmembrane region" description="Helical" evidence="12">
    <location>
        <begin position="440"/>
        <end position="460"/>
    </location>
</feature>
<evidence type="ECO:0000313" key="14">
    <source>
        <dbReference type="Proteomes" id="UP000677054"/>
    </source>
</evidence>
<keyword evidence="6 12" id="KW-1133">Transmembrane helix</keyword>
<evidence type="ECO:0000256" key="8">
    <source>
        <dbReference type="ARBA" id="ARBA00023065"/>
    </source>
</evidence>
<evidence type="ECO:0000256" key="2">
    <source>
        <dbReference type="ARBA" id="ARBA00006434"/>
    </source>
</evidence>
<feature type="transmembrane region" description="Helical" evidence="12">
    <location>
        <begin position="125"/>
        <end position="149"/>
    </location>
</feature>
<dbReference type="InterPro" id="IPR001734">
    <property type="entry name" value="Na/solute_symporter"/>
</dbReference>
<dbReference type="AlphaFoldDB" id="A0A7R9A699"/>
<keyword evidence="8" id="KW-0406">Ion transport</keyword>
<dbReference type="PANTHER" id="PTHR42985">
    <property type="entry name" value="SODIUM-COUPLED MONOCARBOXYLATE TRANSPORTER"/>
    <property type="match status" value="1"/>
</dbReference>
<keyword evidence="5 12" id="KW-0812">Transmembrane</keyword>
<feature type="transmembrane region" description="Helical" evidence="12">
    <location>
        <begin position="579"/>
        <end position="602"/>
    </location>
</feature>
<evidence type="ECO:0000256" key="10">
    <source>
        <dbReference type="ARBA" id="ARBA00023201"/>
    </source>
</evidence>
<dbReference type="GO" id="GO:0006814">
    <property type="term" value="P:sodium ion transport"/>
    <property type="evidence" value="ECO:0007669"/>
    <property type="project" value="UniProtKB-KW"/>
</dbReference>
<feature type="transmembrane region" description="Helical" evidence="12">
    <location>
        <begin position="335"/>
        <end position="357"/>
    </location>
</feature>
<evidence type="ECO:0000256" key="9">
    <source>
        <dbReference type="ARBA" id="ARBA00023136"/>
    </source>
</evidence>
<dbReference type="Pfam" id="PF00474">
    <property type="entry name" value="SSF"/>
    <property type="match status" value="2"/>
</dbReference>
<feature type="transmembrane region" description="Helical" evidence="12">
    <location>
        <begin position="51"/>
        <end position="70"/>
    </location>
</feature>
<dbReference type="Proteomes" id="UP000677054">
    <property type="component" value="Unassembled WGS sequence"/>
</dbReference>
<proteinExistence type="inferred from homology"/>
<evidence type="ECO:0000256" key="6">
    <source>
        <dbReference type="ARBA" id="ARBA00022989"/>
    </source>
</evidence>
<evidence type="ECO:0008006" key="15">
    <source>
        <dbReference type="Google" id="ProtNLM"/>
    </source>
</evidence>
<gene>
    <name evidence="13" type="ORF">DSTB1V02_LOCUS4334</name>
</gene>
<feature type="transmembrane region" description="Helical" evidence="12">
    <location>
        <begin position="466"/>
        <end position="491"/>
    </location>
</feature>
<feature type="transmembrane region" description="Helical" evidence="12">
    <location>
        <begin position="297"/>
        <end position="314"/>
    </location>
</feature>
<dbReference type="PROSITE" id="PS50283">
    <property type="entry name" value="NA_SOLUT_SYMP_3"/>
    <property type="match status" value="1"/>
</dbReference>
<dbReference type="OrthoDB" id="6132759at2759"/>
<sequence>MEESARLSAVDYVVFVALLAASLLIGLVHAIYSKRKSARDLLVASKGELGVFSIGLSISASYLSAVTILGTPSEVYTYGVEYWQGMLGIPIAAICASYLFMPIFYPLKITSIYEYLELRYRGKAVRVMGCVSFMITETLSLGIATYAPALAISAVTGMPEYASILLSFAVCILYTSIRQLRPEMVDDFGALSPGLEPLQPNPFTSHPCHNPSRDAKRTHDDLPPNRCSPPHVLQGGLRTVVWTDVLQSVFMFVGLLCVIIIGADHAGGMSRVWGKAEESGRINFLDFGADPFQRQNVWSLVSNFVILWTAALGCRQASLQRHWSSPTLSRARMAVYLSLPGTLLIISCACLAGLVVYGNYADCDPKTNGDIEKIDEIVPYFILQHMGDLKGLPGLFVASLFGGALSTMSSILNSIPAVTMEDIVLQIWKGKQFSERQRKLLVRLLSVGFGGLGVGVALGVAQLQGILQVCLSLIGIMNGPILGLFVASIFLPFVNTLGACLGTITGTVMSAWIGMGGWILEVTATSSALAFSTEGCELLNRSSHAFYGSASDVSLAPRRLRTPDLLRRPAEGYEQVYTISYLLLPHIGLGITLLVSIVVSLLSGGHKEIGDIDEKLVNGTVLRLFSGCRKSNKDPMSSSEKGVDLERF</sequence>
<dbReference type="Gene3D" id="1.20.1730.10">
    <property type="entry name" value="Sodium/glucose cotransporter"/>
    <property type="match status" value="1"/>
</dbReference>
<dbReference type="InterPro" id="IPR051163">
    <property type="entry name" value="Sodium:Solute_Symporter_SSF"/>
</dbReference>
<evidence type="ECO:0000256" key="12">
    <source>
        <dbReference type="SAM" id="Phobius"/>
    </source>
</evidence>
<dbReference type="GO" id="GO:0015293">
    <property type="term" value="F:symporter activity"/>
    <property type="evidence" value="ECO:0007669"/>
    <property type="project" value="TreeGrafter"/>
</dbReference>
<keyword evidence="7" id="KW-0915">Sodium</keyword>
<dbReference type="EMBL" id="CAJPEV010000638">
    <property type="protein sequence ID" value="CAG0887133.1"/>
    <property type="molecule type" value="Genomic_DNA"/>
</dbReference>
<evidence type="ECO:0000256" key="5">
    <source>
        <dbReference type="ARBA" id="ARBA00022692"/>
    </source>
</evidence>
<feature type="transmembrane region" description="Helical" evidence="12">
    <location>
        <begin position="395"/>
        <end position="419"/>
    </location>
</feature>
<evidence type="ECO:0000256" key="11">
    <source>
        <dbReference type="RuleBase" id="RU362091"/>
    </source>
</evidence>
<dbReference type="EMBL" id="LR900155">
    <property type="protein sequence ID" value="CAD7244438.1"/>
    <property type="molecule type" value="Genomic_DNA"/>
</dbReference>
<feature type="transmembrane region" description="Helical" evidence="12">
    <location>
        <begin position="161"/>
        <end position="177"/>
    </location>
</feature>
<feature type="transmembrane region" description="Helical" evidence="12">
    <location>
        <begin position="12"/>
        <end position="31"/>
    </location>
</feature>
<keyword evidence="14" id="KW-1185">Reference proteome</keyword>
<evidence type="ECO:0000256" key="4">
    <source>
        <dbReference type="ARBA" id="ARBA00022475"/>
    </source>
</evidence>
<dbReference type="PANTHER" id="PTHR42985:SF40">
    <property type="entry name" value="LD47995P-RELATED"/>
    <property type="match status" value="1"/>
</dbReference>
<keyword evidence="3" id="KW-0813">Transport</keyword>